<comment type="caution">
    <text evidence="1">The sequence shown here is derived from an EMBL/GenBank/DDBJ whole genome shotgun (WGS) entry which is preliminary data.</text>
</comment>
<organism evidence="1 2">
    <name type="scientific">Papaver nudicaule</name>
    <name type="common">Iceland poppy</name>
    <dbReference type="NCBI Taxonomy" id="74823"/>
    <lineage>
        <taxon>Eukaryota</taxon>
        <taxon>Viridiplantae</taxon>
        <taxon>Streptophyta</taxon>
        <taxon>Embryophyta</taxon>
        <taxon>Tracheophyta</taxon>
        <taxon>Spermatophyta</taxon>
        <taxon>Magnoliopsida</taxon>
        <taxon>Ranunculales</taxon>
        <taxon>Papaveraceae</taxon>
        <taxon>Papaveroideae</taxon>
        <taxon>Papaver</taxon>
    </lineage>
</organism>
<evidence type="ECO:0000313" key="2">
    <source>
        <dbReference type="Proteomes" id="UP001177140"/>
    </source>
</evidence>
<dbReference type="Proteomes" id="UP001177140">
    <property type="component" value="Unassembled WGS sequence"/>
</dbReference>
<proteinExistence type="predicted"/>
<dbReference type="EMBL" id="JAJJMA010139512">
    <property type="protein sequence ID" value="MCL7033879.1"/>
    <property type="molecule type" value="Genomic_DNA"/>
</dbReference>
<keyword evidence="2" id="KW-1185">Reference proteome</keyword>
<feature type="non-terminal residue" evidence="1">
    <location>
        <position position="90"/>
    </location>
</feature>
<protein>
    <submittedName>
        <fullName evidence="1">Uncharacterized protein</fullName>
    </submittedName>
</protein>
<feature type="non-terminal residue" evidence="1">
    <location>
        <position position="1"/>
    </location>
</feature>
<gene>
    <name evidence="1" type="ORF">MKW94_008331</name>
</gene>
<reference evidence="1" key="1">
    <citation type="submission" date="2022-03" db="EMBL/GenBank/DDBJ databases">
        <title>A functionally conserved STORR gene fusion in Papaver species that diverged 16.8 million years ago.</title>
        <authorList>
            <person name="Catania T."/>
        </authorList>
    </citation>
    <scope>NUCLEOTIDE SEQUENCE</scope>
    <source>
        <strain evidence="1">S-191538</strain>
    </source>
</reference>
<dbReference type="PANTHER" id="PTHR48258">
    <property type="entry name" value="DUF4218 DOMAIN-CONTAINING PROTEIN-RELATED"/>
    <property type="match status" value="1"/>
</dbReference>
<dbReference type="AlphaFoldDB" id="A0AA41S6D7"/>
<sequence length="90" mass="10615">IYELQRETGQVSKKLYSLAGGPCREAVSFRGYIFKGYRFHTSDWEKQRKTQNNGIFVKGRDDDDHQEEPAIDFYGTLTEIIEVWYAGRFR</sequence>
<dbReference type="PANTHER" id="PTHR48258:SF3">
    <property type="entry name" value="FK506-BINDING PROTEIN 4-LIKE ISOFORM X1"/>
    <property type="match status" value="1"/>
</dbReference>
<accession>A0AA41S6D7</accession>
<name>A0AA41S6D7_PAPNU</name>
<evidence type="ECO:0000313" key="1">
    <source>
        <dbReference type="EMBL" id="MCL7033879.1"/>
    </source>
</evidence>